<protein>
    <recommendedName>
        <fullName evidence="2">Transcobalamin-like C-terminal domain-containing protein</fullName>
    </recommendedName>
</protein>
<dbReference type="AlphaFoldDB" id="A0A133UFR3"/>
<accession>A0A133UFR3</accession>
<sequence length="168" mass="19113">MMERSTQVSLVLFVILGLGIIYVGHQANVAQKRVKDLRETENKIVKSLQEIRENLKVRIRGLEEMIIDARITIDNGDGSITKEIHLTKGATALEALNRVAAVGAKTSRKGVFVTSINGVSNVRENNLYWMFYTWSEKESKWKLIQLGVGSYRLHDGENFKASFEKMKW</sequence>
<organism evidence="3 4">
    <name type="scientific">candidate division MSBL1 archaeon SCGC-AAA259E17</name>
    <dbReference type="NCBI Taxonomy" id="1698263"/>
    <lineage>
        <taxon>Archaea</taxon>
        <taxon>Methanobacteriati</taxon>
        <taxon>Methanobacteriota</taxon>
        <taxon>candidate division MSBL1</taxon>
    </lineage>
</organism>
<evidence type="ECO:0000259" key="2">
    <source>
        <dbReference type="Pfam" id="PF14478"/>
    </source>
</evidence>
<evidence type="ECO:0000256" key="1">
    <source>
        <dbReference type="SAM" id="Coils"/>
    </source>
</evidence>
<dbReference type="InterPro" id="IPR027954">
    <property type="entry name" value="Transcobalamin-like_C"/>
</dbReference>
<dbReference type="Proteomes" id="UP000070373">
    <property type="component" value="Unassembled WGS sequence"/>
</dbReference>
<proteinExistence type="predicted"/>
<comment type="caution">
    <text evidence="3">The sequence shown here is derived from an EMBL/GenBank/DDBJ whole genome shotgun (WGS) entry which is preliminary data.</text>
</comment>
<name>A0A133UFR3_9EURY</name>
<dbReference type="Gene3D" id="2.170.130.30">
    <property type="match status" value="1"/>
</dbReference>
<keyword evidence="1" id="KW-0175">Coiled coil</keyword>
<evidence type="ECO:0000313" key="3">
    <source>
        <dbReference type="EMBL" id="KXA93055.1"/>
    </source>
</evidence>
<evidence type="ECO:0000313" key="4">
    <source>
        <dbReference type="Proteomes" id="UP000070373"/>
    </source>
</evidence>
<dbReference type="EMBL" id="LHXN01000017">
    <property type="protein sequence ID" value="KXA93055.1"/>
    <property type="molecule type" value="Genomic_DNA"/>
</dbReference>
<dbReference type="Pfam" id="PF14478">
    <property type="entry name" value="DUF4430"/>
    <property type="match status" value="1"/>
</dbReference>
<gene>
    <name evidence="3" type="ORF">AKJ64_01475</name>
</gene>
<reference evidence="3 4" key="1">
    <citation type="journal article" date="2016" name="Sci. Rep.">
        <title>Metabolic traits of an uncultured archaeal lineage -MSBL1- from brine pools of the Red Sea.</title>
        <authorList>
            <person name="Mwirichia R."/>
            <person name="Alam I."/>
            <person name="Rashid M."/>
            <person name="Vinu M."/>
            <person name="Ba-Alawi W."/>
            <person name="Anthony Kamau A."/>
            <person name="Kamanda Ngugi D."/>
            <person name="Goker M."/>
            <person name="Klenk H.P."/>
            <person name="Bajic V."/>
            <person name="Stingl U."/>
        </authorList>
    </citation>
    <scope>NUCLEOTIDE SEQUENCE [LARGE SCALE GENOMIC DNA]</scope>
    <source>
        <strain evidence="3">SCGC-AAA259E17</strain>
    </source>
</reference>
<feature type="coiled-coil region" evidence="1">
    <location>
        <begin position="34"/>
        <end position="65"/>
    </location>
</feature>
<feature type="domain" description="Transcobalamin-like C-terminal" evidence="2">
    <location>
        <begin position="89"/>
        <end position="133"/>
    </location>
</feature>
<keyword evidence="4" id="KW-1185">Reference proteome</keyword>